<evidence type="ECO:0000259" key="2">
    <source>
        <dbReference type="Pfam" id="PF04909"/>
    </source>
</evidence>
<dbReference type="SUPFAM" id="SSF51556">
    <property type="entry name" value="Metallo-dependent hydrolases"/>
    <property type="match status" value="1"/>
</dbReference>
<dbReference type="InterPro" id="IPR006680">
    <property type="entry name" value="Amidohydro-rel"/>
</dbReference>
<organism evidence="3 4">
    <name type="scientific">Halobium palmae</name>
    <dbReference type="NCBI Taxonomy" id="1776492"/>
    <lineage>
        <taxon>Archaea</taxon>
        <taxon>Methanobacteriati</taxon>
        <taxon>Methanobacteriota</taxon>
        <taxon>Stenosarchaea group</taxon>
        <taxon>Halobacteria</taxon>
        <taxon>Halobacteriales</taxon>
        <taxon>Haloferacaceae</taxon>
        <taxon>Halobium</taxon>
    </lineage>
</organism>
<dbReference type="Gene3D" id="3.20.20.140">
    <property type="entry name" value="Metal-dependent hydrolases"/>
    <property type="match status" value="1"/>
</dbReference>
<dbReference type="AlphaFoldDB" id="A0ABD5RXU6"/>
<dbReference type="Proteomes" id="UP001596328">
    <property type="component" value="Unassembled WGS sequence"/>
</dbReference>
<name>A0ABD5RXU6_9EURY</name>
<keyword evidence="4" id="KW-1185">Reference proteome</keyword>
<sequence length="358" mass="40253">MDALDDVFVADAVTHAYNQTEENWRVPEWAEPIAEVGVGLEQSMPDRYERTPESFLGDWPVENTENALFRESQTDFAVFHPQSITVFHDGLTALEKAEQFAERNPTRGAAFASIDAVGLDDPQAELTRQVDMLDPHGVKVYPSYWESDGTHHPFEMDDPEVAFPLWEHASDLGLDVVAVHKAFPFGAAPMDSYEVGDVEEAANCFPDLNFEIVHGGLTFAEETGWQIARHPNVYVNLELTLTEIATTPDSFVDAMQDLLFAGGKQAVDSILWGTGCPHFHPQLLLERFWEYDFPEMESFSGSFELTQEDKEKILGENLMEAHNLDKDEILAGIEDDQYSDAERADEPWSTTDFEVAAR</sequence>
<feature type="region of interest" description="Disordered" evidence="1">
    <location>
        <begin position="335"/>
        <end position="358"/>
    </location>
</feature>
<feature type="domain" description="Amidohydrolase-related" evidence="2">
    <location>
        <begin position="97"/>
        <end position="317"/>
    </location>
</feature>
<dbReference type="EMBL" id="JBHSWU010000056">
    <property type="protein sequence ID" value="MFC6723843.1"/>
    <property type="molecule type" value="Genomic_DNA"/>
</dbReference>
<evidence type="ECO:0000313" key="3">
    <source>
        <dbReference type="EMBL" id="MFC6723843.1"/>
    </source>
</evidence>
<protein>
    <submittedName>
        <fullName evidence="3">Amidohydrolase family protein</fullName>
    </submittedName>
</protein>
<evidence type="ECO:0000313" key="4">
    <source>
        <dbReference type="Proteomes" id="UP001596328"/>
    </source>
</evidence>
<accession>A0ABD5RXU6</accession>
<dbReference type="PANTHER" id="PTHR42889">
    <property type="entry name" value="BLR3681 PROTEIN"/>
    <property type="match status" value="1"/>
</dbReference>
<dbReference type="InterPro" id="IPR032466">
    <property type="entry name" value="Metal_Hydrolase"/>
</dbReference>
<gene>
    <name evidence="3" type="ORF">ACFQE1_05520</name>
</gene>
<proteinExistence type="predicted"/>
<dbReference type="Pfam" id="PF04909">
    <property type="entry name" value="Amidohydro_2"/>
    <property type="match status" value="1"/>
</dbReference>
<comment type="caution">
    <text evidence="3">The sequence shown here is derived from an EMBL/GenBank/DDBJ whole genome shotgun (WGS) entry which is preliminary data.</text>
</comment>
<dbReference type="PANTHER" id="PTHR42889:SF1">
    <property type="entry name" value="BLR3681 PROTEIN"/>
    <property type="match status" value="1"/>
</dbReference>
<evidence type="ECO:0000256" key="1">
    <source>
        <dbReference type="SAM" id="MobiDB-lite"/>
    </source>
</evidence>
<reference evidence="3 4" key="1">
    <citation type="journal article" date="2019" name="Int. J. Syst. Evol. Microbiol.">
        <title>The Global Catalogue of Microorganisms (GCM) 10K type strain sequencing project: providing services to taxonomists for standard genome sequencing and annotation.</title>
        <authorList>
            <consortium name="The Broad Institute Genomics Platform"/>
            <consortium name="The Broad Institute Genome Sequencing Center for Infectious Disease"/>
            <person name="Wu L."/>
            <person name="Ma J."/>
        </authorList>
    </citation>
    <scope>NUCLEOTIDE SEQUENCE [LARGE SCALE GENOMIC DNA]</scope>
    <source>
        <strain evidence="3 4">NBRC 111368</strain>
    </source>
</reference>